<name>A0ABZ2Z913_9BACT</name>
<dbReference type="InterPro" id="IPR036909">
    <property type="entry name" value="Cyt_c-like_dom_sf"/>
</dbReference>
<keyword evidence="3 4" id="KW-0408">Iron</keyword>
<feature type="transmembrane region" description="Helical" evidence="5">
    <location>
        <begin position="102"/>
        <end position="120"/>
    </location>
</feature>
<gene>
    <name evidence="7" type="ORF">WJU22_10645</name>
</gene>
<keyword evidence="2 4" id="KW-0479">Metal-binding</keyword>
<evidence type="ECO:0000313" key="8">
    <source>
        <dbReference type="Proteomes" id="UP001449657"/>
    </source>
</evidence>
<keyword evidence="8" id="KW-1185">Reference proteome</keyword>
<dbReference type="PANTHER" id="PTHR33751:SF1">
    <property type="entry name" value="CBB3-TYPE CYTOCHROME C OXIDASE SUBUNIT FIXP"/>
    <property type="match status" value="1"/>
</dbReference>
<dbReference type="SUPFAM" id="SSF46626">
    <property type="entry name" value="Cytochrome c"/>
    <property type="match status" value="1"/>
</dbReference>
<dbReference type="PANTHER" id="PTHR33751">
    <property type="entry name" value="CBB3-TYPE CYTOCHROME C OXIDASE SUBUNIT FIXP"/>
    <property type="match status" value="1"/>
</dbReference>
<feature type="transmembrane region" description="Helical" evidence="5">
    <location>
        <begin position="71"/>
        <end position="90"/>
    </location>
</feature>
<dbReference type="Pfam" id="PF13442">
    <property type="entry name" value="Cytochrome_CBB3"/>
    <property type="match status" value="1"/>
</dbReference>
<evidence type="ECO:0000256" key="2">
    <source>
        <dbReference type="ARBA" id="ARBA00022723"/>
    </source>
</evidence>
<reference evidence="7 8" key="1">
    <citation type="submission" date="2024-03" db="EMBL/GenBank/DDBJ databases">
        <title>Chitinophaga caseinilytica sp. nov., a casein hydrolysing bacterium isolated from forest soil.</title>
        <authorList>
            <person name="Lee D.S."/>
            <person name="Han D.M."/>
            <person name="Baek J.H."/>
            <person name="Choi D.G."/>
            <person name="Jeon J.H."/>
            <person name="Jeon C.O."/>
        </authorList>
    </citation>
    <scope>NUCLEOTIDE SEQUENCE [LARGE SCALE GENOMIC DNA]</scope>
    <source>
        <strain evidence="7 8">KACC 19118</strain>
    </source>
</reference>
<feature type="transmembrane region" description="Helical" evidence="5">
    <location>
        <begin position="12"/>
        <end position="38"/>
    </location>
</feature>
<organism evidence="7 8">
    <name type="scientific">Chitinophaga caseinilytica</name>
    <dbReference type="NCBI Taxonomy" id="2267521"/>
    <lineage>
        <taxon>Bacteria</taxon>
        <taxon>Pseudomonadati</taxon>
        <taxon>Bacteroidota</taxon>
        <taxon>Chitinophagia</taxon>
        <taxon>Chitinophagales</taxon>
        <taxon>Chitinophagaceae</taxon>
        <taxon>Chitinophaga</taxon>
    </lineage>
</organism>
<protein>
    <submittedName>
        <fullName evidence="7">C-type cytochrome</fullName>
    </submittedName>
</protein>
<proteinExistence type="predicted"/>
<dbReference type="RefSeq" id="WP_341843220.1">
    <property type="nucleotide sequence ID" value="NZ_CP149792.1"/>
</dbReference>
<feature type="domain" description="Cytochrome c" evidence="6">
    <location>
        <begin position="158"/>
        <end position="237"/>
    </location>
</feature>
<dbReference type="PROSITE" id="PS51007">
    <property type="entry name" value="CYTC"/>
    <property type="match status" value="1"/>
</dbReference>
<keyword evidence="5" id="KW-0472">Membrane</keyword>
<dbReference type="EMBL" id="CP150096">
    <property type="protein sequence ID" value="WZN48632.1"/>
    <property type="molecule type" value="Genomic_DNA"/>
</dbReference>
<dbReference type="Gene3D" id="1.10.760.10">
    <property type="entry name" value="Cytochrome c-like domain"/>
    <property type="match status" value="1"/>
</dbReference>
<sequence length="239" mass="25414">MNDSTWMELTHPVALFMLLTAIGLLLVIALLGSTVISAMDVYREKHIKKQLGKCFAAAAIVPALPNDMFATLAAVLILEVVVILALLWLLRFLTGISVGNKAWASTFILAGVLGYVWIFALNNPSNAAPAEKGAVAAVPKAAEAPIDPANVPLLTDAADIQAGKQLFSRKCTACHGGNAKGTIGPNLTDDQWLHGGSPNEIFKTIKFGVPLKGMQAWEKQLSDRQIAQLTGFILSLQGS</sequence>
<evidence type="ECO:0000313" key="7">
    <source>
        <dbReference type="EMBL" id="WZN48632.1"/>
    </source>
</evidence>
<keyword evidence="1 4" id="KW-0349">Heme</keyword>
<dbReference type="InterPro" id="IPR009056">
    <property type="entry name" value="Cyt_c-like_dom"/>
</dbReference>
<evidence type="ECO:0000256" key="3">
    <source>
        <dbReference type="ARBA" id="ARBA00023004"/>
    </source>
</evidence>
<keyword evidence="5" id="KW-0812">Transmembrane</keyword>
<evidence type="ECO:0000259" key="6">
    <source>
        <dbReference type="PROSITE" id="PS51007"/>
    </source>
</evidence>
<keyword evidence="5" id="KW-1133">Transmembrane helix</keyword>
<evidence type="ECO:0000256" key="1">
    <source>
        <dbReference type="ARBA" id="ARBA00022617"/>
    </source>
</evidence>
<dbReference type="InterPro" id="IPR050597">
    <property type="entry name" value="Cytochrome_c_Oxidase_Subunit"/>
</dbReference>
<dbReference type="Proteomes" id="UP001449657">
    <property type="component" value="Chromosome"/>
</dbReference>
<accession>A0ABZ2Z913</accession>
<evidence type="ECO:0000256" key="4">
    <source>
        <dbReference type="PROSITE-ProRule" id="PRU00433"/>
    </source>
</evidence>
<evidence type="ECO:0000256" key="5">
    <source>
        <dbReference type="SAM" id="Phobius"/>
    </source>
</evidence>